<keyword evidence="4" id="KW-1185">Reference proteome</keyword>
<accession>A0ABS6G3N6</accession>
<keyword evidence="1" id="KW-0133">Cell shape</keyword>
<gene>
    <name evidence="1 3" type="primary">murI</name>
    <name evidence="3" type="ORF">KQI88_11805</name>
</gene>
<dbReference type="PROSITE" id="PS00923">
    <property type="entry name" value="ASP_GLU_RACEMASE_1"/>
    <property type="match status" value="1"/>
</dbReference>
<feature type="active site" description="Proton donor/acceptor" evidence="1">
    <location>
        <position position="187"/>
    </location>
</feature>
<keyword evidence="1" id="KW-0961">Cell wall biogenesis/degradation</keyword>
<dbReference type="NCBIfam" id="TIGR00067">
    <property type="entry name" value="glut_race"/>
    <property type="match status" value="1"/>
</dbReference>
<evidence type="ECO:0000256" key="1">
    <source>
        <dbReference type="HAMAP-Rule" id="MF_00258"/>
    </source>
</evidence>
<keyword evidence="1 3" id="KW-0413">Isomerase</keyword>
<dbReference type="HAMAP" id="MF_00258">
    <property type="entry name" value="Glu_racemase"/>
    <property type="match status" value="1"/>
</dbReference>
<name>A0ABS6G3N6_9FIRM</name>
<protein>
    <recommendedName>
        <fullName evidence="1 2">Glutamate racemase</fullName>
        <ecNumber evidence="1 2">5.1.1.3</ecNumber>
    </recommendedName>
</protein>
<sequence>MKEGLANLPIGVFDSGVGGISVLADLVHQLPDEEYIYFGDSGNAPYGVRSKDEIKELSFNVVDYLLNLKIKALVVACNTATSVAIEELRSNLDIPVIGMEPALKPAIELNRYGKIVVMATPVTLREKKFNDLIEKFKHTTNVVKMPCPGLVEIIEKKGKYASEIEEYIKKVFLPYNLDEIGTIVLGCTHYVFIKDIIADIVGENISIVDGNLGTARHVKHLLENNGTLMPISEENCKETKIKVINSSNDIKMVSLSKKLIEERLKDLEWCGTIKYI</sequence>
<evidence type="ECO:0000313" key="3">
    <source>
        <dbReference type="EMBL" id="MBU5677095.1"/>
    </source>
</evidence>
<organism evidence="3 4">
    <name type="scientific">Alkaliphilus flagellatus</name>
    <dbReference type="NCBI Taxonomy" id="2841507"/>
    <lineage>
        <taxon>Bacteria</taxon>
        <taxon>Bacillati</taxon>
        <taxon>Bacillota</taxon>
        <taxon>Clostridia</taxon>
        <taxon>Peptostreptococcales</taxon>
        <taxon>Natronincolaceae</taxon>
        <taxon>Alkaliphilus</taxon>
    </lineage>
</organism>
<evidence type="ECO:0000313" key="4">
    <source>
        <dbReference type="Proteomes" id="UP000779508"/>
    </source>
</evidence>
<comment type="caution">
    <text evidence="3">The sequence shown here is derived from an EMBL/GenBank/DDBJ whole genome shotgun (WGS) entry which is preliminary data.</text>
</comment>
<proteinExistence type="inferred from homology"/>
<dbReference type="Proteomes" id="UP000779508">
    <property type="component" value="Unassembled WGS sequence"/>
</dbReference>
<dbReference type="InterPro" id="IPR018187">
    <property type="entry name" value="Asp/Glu_racemase_AS_1"/>
</dbReference>
<dbReference type="InterPro" id="IPR004391">
    <property type="entry name" value="Glu_race"/>
</dbReference>
<feature type="binding site" evidence="1">
    <location>
        <begin position="14"/>
        <end position="15"/>
    </location>
    <ligand>
        <name>substrate</name>
    </ligand>
</feature>
<keyword evidence="1" id="KW-0573">Peptidoglycan synthesis</keyword>
<dbReference type="EC" id="5.1.1.3" evidence="1 2"/>
<feature type="active site" description="Proton donor/acceptor" evidence="1">
    <location>
        <position position="77"/>
    </location>
</feature>
<comment type="pathway">
    <text evidence="1">Cell wall biogenesis; peptidoglycan biosynthesis.</text>
</comment>
<dbReference type="InterPro" id="IPR015942">
    <property type="entry name" value="Asp/Glu/hydantoin_racemase"/>
</dbReference>
<comment type="catalytic activity">
    <reaction evidence="1">
        <text>L-glutamate = D-glutamate</text>
        <dbReference type="Rhea" id="RHEA:12813"/>
        <dbReference type="ChEBI" id="CHEBI:29985"/>
        <dbReference type="ChEBI" id="CHEBI:29986"/>
        <dbReference type="EC" id="5.1.1.3"/>
    </reaction>
</comment>
<dbReference type="PANTHER" id="PTHR21198">
    <property type="entry name" value="GLUTAMATE RACEMASE"/>
    <property type="match status" value="1"/>
</dbReference>
<comment type="similarity">
    <text evidence="1">Belongs to the aspartate/glutamate racemases family.</text>
</comment>
<comment type="function">
    <text evidence="1">Provides the (R)-glutamate required for cell wall biosynthesis.</text>
</comment>
<dbReference type="PANTHER" id="PTHR21198:SF3">
    <property type="entry name" value="GLUTAMATE RACEMASE"/>
    <property type="match status" value="1"/>
</dbReference>
<dbReference type="GO" id="GO:0008881">
    <property type="term" value="F:glutamate racemase activity"/>
    <property type="evidence" value="ECO:0007669"/>
    <property type="project" value="UniProtKB-EC"/>
</dbReference>
<feature type="binding site" evidence="1">
    <location>
        <begin position="188"/>
        <end position="189"/>
    </location>
    <ligand>
        <name>substrate</name>
    </ligand>
</feature>
<dbReference type="EMBL" id="JAHLQK010000004">
    <property type="protein sequence ID" value="MBU5677095.1"/>
    <property type="molecule type" value="Genomic_DNA"/>
</dbReference>
<dbReference type="RefSeq" id="WP_216417555.1">
    <property type="nucleotide sequence ID" value="NZ_JAHLQK010000004.1"/>
</dbReference>
<dbReference type="Pfam" id="PF01177">
    <property type="entry name" value="Asp_Glu_race"/>
    <property type="match status" value="1"/>
</dbReference>
<reference evidence="3 4" key="1">
    <citation type="submission" date="2021-06" db="EMBL/GenBank/DDBJ databases">
        <authorList>
            <person name="Sun Q."/>
            <person name="Li D."/>
        </authorList>
    </citation>
    <scope>NUCLEOTIDE SEQUENCE [LARGE SCALE GENOMIC DNA]</scope>
    <source>
        <strain evidence="3 4">MSJ-5</strain>
    </source>
</reference>
<feature type="binding site" evidence="1">
    <location>
        <begin position="78"/>
        <end position="79"/>
    </location>
    <ligand>
        <name>substrate</name>
    </ligand>
</feature>
<evidence type="ECO:0000256" key="2">
    <source>
        <dbReference type="NCBIfam" id="TIGR00067"/>
    </source>
</evidence>
<feature type="binding site" evidence="1">
    <location>
        <begin position="46"/>
        <end position="47"/>
    </location>
    <ligand>
        <name>substrate</name>
    </ligand>
</feature>